<sequence>MSASALPSPASVRITVAGAGYVGLANALLLAQHQPVTVLDIDPRRVAALQARRPTVHDALAEEWLRERADLKLTATTDAAQALASADVVVIATPTDYDPVTNAFDTSSVEAVAAQALAAHPGSTLVIKSTVPVGFAARLRQHHGTDRIVFSPEFLREGRALEDNLAPSRIVVGDRGPRGQLVADLLRQGCRAPERVPVLLTDPTEAEAIKLFANTYLAMRVAFFNELDTYAATHGLDTRQIIDGVCLDPRIGAGYNNPSFGYGGYCLPKDTKQLLANYRDVPQNLIAAIVSANATRKDFIADDVLRRLQTLSTPGGCAPVVGIYRLVMKQGSDNFRASAIQGVMKRLKAKGVPVIVYEPAYDGEDFFRSPVLKDLAAFKAQADLILANRHHPDLDDVAERVYTRDLFGGDA</sequence>
<feature type="binding site" evidence="9">
    <location>
        <begin position="154"/>
        <end position="157"/>
    </location>
    <ligand>
        <name>substrate</name>
    </ligand>
</feature>
<evidence type="ECO:0000256" key="6">
    <source>
        <dbReference type="ARBA" id="ARBA00047473"/>
    </source>
</evidence>
<evidence type="ECO:0000256" key="9">
    <source>
        <dbReference type="PIRSR" id="PIRSR500134-2"/>
    </source>
</evidence>
<dbReference type="SUPFAM" id="SSF51735">
    <property type="entry name" value="NAD(P)-binding Rossmann-fold domains"/>
    <property type="match status" value="1"/>
</dbReference>
<evidence type="ECO:0000313" key="12">
    <source>
        <dbReference type="EMBL" id="TSE37777.1"/>
    </source>
</evidence>
<name>A0A554XPP7_9BURK</name>
<keyword evidence="4 7" id="KW-0560">Oxidoreductase</keyword>
<dbReference type="PIRSF" id="PIRSF000124">
    <property type="entry name" value="UDPglc_GDPman_dh"/>
    <property type="match status" value="1"/>
</dbReference>
<dbReference type="InterPro" id="IPR014026">
    <property type="entry name" value="UDP-Glc/GDP-Man_DH_dimer"/>
</dbReference>
<dbReference type="InterPro" id="IPR036220">
    <property type="entry name" value="UDP-Glc/GDP-Man_DH_C_sf"/>
</dbReference>
<reference evidence="12 13" key="1">
    <citation type="submission" date="2019-07" db="EMBL/GenBank/DDBJ databases">
        <title>Tepidimonas fonticaldi AT-A2 draft genome.</title>
        <authorList>
            <person name="Da Costa M.S."/>
            <person name="Froufe H.J.C."/>
            <person name="Egas C."/>
            <person name="Albuquerque L."/>
        </authorList>
    </citation>
    <scope>NUCLEOTIDE SEQUENCE [LARGE SCALE GENOMIC DNA]</scope>
    <source>
        <strain evidence="12 13">AT-A2</strain>
    </source>
</reference>
<dbReference type="InterPro" id="IPR017476">
    <property type="entry name" value="UDP-Glc/GDP-Man"/>
</dbReference>
<evidence type="ECO:0000256" key="7">
    <source>
        <dbReference type="PIRNR" id="PIRNR000124"/>
    </source>
</evidence>
<dbReference type="Pfam" id="PF03721">
    <property type="entry name" value="UDPG_MGDP_dh_N"/>
    <property type="match status" value="1"/>
</dbReference>
<feature type="binding site" evidence="10">
    <location>
        <position position="40"/>
    </location>
    <ligand>
        <name>NAD(+)</name>
        <dbReference type="ChEBI" id="CHEBI:57540"/>
    </ligand>
</feature>
<dbReference type="GO" id="GO:0003979">
    <property type="term" value="F:UDP-glucose 6-dehydrogenase activity"/>
    <property type="evidence" value="ECO:0007669"/>
    <property type="project" value="UniProtKB-EC"/>
</dbReference>
<evidence type="ECO:0000313" key="13">
    <source>
        <dbReference type="Proteomes" id="UP000316388"/>
    </source>
</evidence>
<evidence type="ECO:0000256" key="3">
    <source>
        <dbReference type="ARBA" id="ARBA00012954"/>
    </source>
</evidence>
<dbReference type="PANTHER" id="PTHR43750:SF2">
    <property type="entry name" value="UDP-GLUCOSE 6-DEHYDROGENASE"/>
    <property type="match status" value="1"/>
</dbReference>
<dbReference type="PANTHER" id="PTHR43750">
    <property type="entry name" value="UDP-GLUCOSE 6-DEHYDROGENASE TUAD"/>
    <property type="match status" value="1"/>
</dbReference>
<dbReference type="Proteomes" id="UP000316388">
    <property type="component" value="Unassembled WGS sequence"/>
</dbReference>
<comment type="pathway">
    <text evidence="1">Nucleotide-sugar biosynthesis; UDP-alpha-D-glucuronate biosynthesis; UDP-alpha-D-glucuronate from UDP-alpha-D-glucose: step 1/1.</text>
</comment>
<feature type="binding site" evidence="9">
    <location>
        <position position="328"/>
    </location>
    <ligand>
        <name>substrate</name>
    </ligand>
</feature>
<dbReference type="SUPFAM" id="SSF48179">
    <property type="entry name" value="6-phosphogluconate dehydrogenase C-terminal domain-like"/>
    <property type="match status" value="1"/>
</dbReference>
<dbReference type="InterPro" id="IPR014027">
    <property type="entry name" value="UDP-Glc/GDP-Man_DH_C"/>
</dbReference>
<gene>
    <name evidence="12" type="primary">ugd</name>
    <name evidence="12" type="ORF">Tfont_00775</name>
</gene>
<feature type="binding site" evidence="10">
    <location>
        <position position="269"/>
    </location>
    <ligand>
        <name>NAD(+)</name>
        <dbReference type="ChEBI" id="CHEBI:57540"/>
    </ligand>
</feature>
<dbReference type="GO" id="GO:0000271">
    <property type="term" value="P:polysaccharide biosynthetic process"/>
    <property type="evidence" value="ECO:0007669"/>
    <property type="project" value="InterPro"/>
</dbReference>
<evidence type="ECO:0000256" key="5">
    <source>
        <dbReference type="ARBA" id="ARBA00023027"/>
    </source>
</evidence>
<dbReference type="Pfam" id="PF03720">
    <property type="entry name" value="UDPG_MGDP_dh_C"/>
    <property type="match status" value="1"/>
</dbReference>
<feature type="binding site" evidence="10">
    <location>
        <position position="336"/>
    </location>
    <ligand>
        <name>NAD(+)</name>
        <dbReference type="ChEBI" id="CHEBI:57540"/>
    </ligand>
</feature>
<comment type="caution">
    <text evidence="12">The sequence shown here is derived from an EMBL/GenBank/DDBJ whole genome shotgun (WGS) entry which is preliminary data.</text>
</comment>
<dbReference type="InterPro" id="IPR028357">
    <property type="entry name" value="UDPglc_DH_bac"/>
</dbReference>
<dbReference type="EMBL" id="VJOO01000004">
    <property type="protein sequence ID" value="TSE37777.1"/>
    <property type="molecule type" value="Genomic_DNA"/>
</dbReference>
<feature type="binding site" evidence="9">
    <location>
        <position position="329"/>
    </location>
    <ligand>
        <name>substrate</name>
    </ligand>
</feature>
<evidence type="ECO:0000259" key="11">
    <source>
        <dbReference type="SMART" id="SM00984"/>
    </source>
</evidence>
<feature type="binding site" evidence="10">
    <location>
        <position position="45"/>
    </location>
    <ligand>
        <name>NAD(+)</name>
        <dbReference type="ChEBI" id="CHEBI:57540"/>
    </ligand>
</feature>
<feature type="binding site" evidence="10">
    <location>
        <position position="95"/>
    </location>
    <ligand>
        <name>NAD(+)</name>
        <dbReference type="ChEBI" id="CHEBI:57540"/>
    </ligand>
</feature>
<dbReference type="NCBIfam" id="TIGR03026">
    <property type="entry name" value="NDP-sugDHase"/>
    <property type="match status" value="1"/>
</dbReference>
<dbReference type="UniPathway" id="UPA00038">
    <property type="reaction ID" value="UER00491"/>
</dbReference>
<protein>
    <recommendedName>
        <fullName evidence="3 7">UDP-glucose 6-dehydrogenase</fullName>
        <ecNumber evidence="3 7">1.1.1.22</ecNumber>
    </recommendedName>
</protein>
<dbReference type="SUPFAM" id="SSF52413">
    <property type="entry name" value="UDP-glucose/GDP-mannose dehydrogenase C-terminal domain"/>
    <property type="match status" value="1"/>
</dbReference>
<comment type="catalytic activity">
    <reaction evidence="6 7">
        <text>UDP-alpha-D-glucose + 2 NAD(+) + H2O = UDP-alpha-D-glucuronate + 2 NADH + 3 H(+)</text>
        <dbReference type="Rhea" id="RHEA:23596"/>
        <dbReference type="ChEBI" id="CHEBI:15377"/>
        <dbReference type="ChEBI" id="CHEBI:15378"/>
        <dbReference type="ChEBI" id="CHEBI:57540"/>
        <dbReference type="ChEBI" id="CHEBI:57945"/>
        <dbReference type="ChEBI" id="CHEBI:58052"/>
        <dbReference type="ChEBI" id="CHEBI:58885"/>
        <dbReference type="EC" id="1.1.1.22"/>
    </reaction>
</comment>
<keyword evidence="5 7" id="KW-0520">NAD</keyword>
<feature type="binding site" evidence="9">
    <location>
        <position position="263"/>
    </location>
    <ligand>
        <name>substrate</name>
    </ligand>
</feature>
<dbReference type="Gene3D" id="1.10.1040.10">
    <property type="entry name" value="N-(1-d-carboxylethyl)-l-norvaline Dehydrogenase, domain 2"/>
    <property type="match status" value="1"/>
</dbReference>
<dbReference type="Pfam" id="PF00984">
    <property type="entry name" value="UDPG_MGDP_dh"/>
    <property type="match status" value="1"/>
</dbReference>
<evidence type="ECO:0000256" key="4">
    <source>
        <dbReference type="ARBA" id="ARBA00023002"/>
    </source>
</evidence>
<feature type="active site" description="Nucleophile" evidence="8">
    <location>
        <position position="266"/>
    </location>
</feature>
<dbReference type="InterPro" id="IPR013328">
    <property type="entry name" value="6PGD_dom2"/>
</dbReference>
<organism evidence="12 13">
    <name type="scientific">Tepidimonas fonticaldi</name>
    <dbReference type="NCBI Taxonomy" id="1101373"/>
    <lineage>
        <taxon>Bacteria</taxon>
        <taxon>Pseudomonadati</taxon>
        <taxon>Pseudomonadota</taxon>
        <taxon>Betaproteobacteria</taxon>
        <taxon>Burkholderiales</taxon>
        <taxon>Tepidimonas</taxon>
    </lineage>
</organism>
<evidence type="ECO:0000256" key="2">
    <source>
        <dbReference type="ARBA" id="ARBA00006601"/>
    </source>
</evidence>
<dbReference type="AlphaFoldDB" id="A0A554XPP7"/>
<dbReference type="GO" id="GO:0006065">
    <property type="term" value="P:UDP-glucuronate biosynthetic process"/>
    <property type="evidence" value="ECO:0007669"/>
    <property type="project" value="UniProtKB-UniPathway"/>
</dbReference>
<dbReference type="InterPro" id="IPR001732">
    <property type="entry name" value="UDP-Glc/GDP-Man_DH_N"/>
</dbReference>
<dbReference type="SMART" id="SM00984">
    <property type="entry name" value="UDPG_MGDP_dh_C"/>
    <property type="match status" value="1"/>
</dbReference>
<evidence type="ECO:0000256" key="1">
    <source>
        <dbReference type="ARBA" id="ARBA00004701"/>
    </source>
</evidence>
<accession>A0A554XPP7</accession>
<feature type="binding site" evidence="9">
    <location>
        <position position="210"/>
    </location>
    <ligand>
        <name>substrate</name>
    </ligand>
</feature>
<dbReference type="PIRSF" id="PIRSF500134">
    <property type="entry name" value="UDPglc_DH_bac"/>
    <property type="match status" value="1"/>
</dbReference>
<comment type="similarity">
    <text evidence="2 7">Belongs to the UDP-glucose/GDP-mannose dehydrogenase family.</text>
</comment>
<feature type="binding site" evidence="9">
    <location>
        <begin position="255"/>
        <end position="259"/>
    </location>
    <ligand>
        <name>substrate</name>
    </ligand>
</feature>
<feature type="binding site" evidence="10">
    <location>
        <position position="130"/>
    </location>
    <ligand>
        <name>NAD(+)</name>
        <dbReference type="ChEBI" id="CHEBI:57540"/>
    </ligand>
</feature>
<evidence type="ECO:0000256" key="10">
    <source>
        <dbReference type="PIRSR" id="PIRSR500134-3"/>
    </source>
</evidence>
<evidence type="ECO:0000256" key="8">
    <source>
        <dbReference type="PIRSR" id="PIRSR500134-1"/>
    </source>
</evidence>
<proteinExistence type="inferred from homology"/>
<dbReference type="InterPro" id="IPR036291">
    <property type="entry name" value="NAD(P)-bd_dom_sf"/>
</dbReference>
<dbReference type="InterPro" id="IPR008927">
    <property type="entry name" value="6-PGluconate_DH-like_C_sf"/>
</dbReference>
<dbReference type="EC" id="1.1.1.22" evidence="3 7"/>
<feature type="binding site" evidence="10">
    <location>
        <position position="157"/>
    </location>
    <ligand>
        <name>NAD(+)</name>
        <dbReference type="ChEBI" id="CHEBI:57540"/>
    </ligand>
</feature>
<dbReference type="GO" id="GO:0051287">
    <property type="term" value="F:NAD binding"/>
    <property type="evidence" value="ECO:0007669"/>
    <property type="project" value="InterPro"/>
</dbReference>
<dbReference type="Gene3D" id="3.40.50.720">
    <property type="entry name" value="NAD(P)-binding Rossmann-like Domain"/>
    <property type="match status" value="2"/>
</dbReference>
<feature type="domain" description="UDP-glucose/GDP-mannose dehydrogenase C-terminal" evidence="11">
    <location>
        <begin position="322"/>
        <end position="409"/>
    </location>
</feature>